<accession>A0AAW1CR80</accession>
<reference evidence="6 7" key="1">
    <citation type="submission" date="2022-12" db="EMBL/GenBank/DDBJ databases">
        <title>Chromosome-level genome assembly of true bugs.</title>
        <authorList>
            <person name="Ma L."/>
            <person name="Li H."/>
        </authorList>
    </citation>
    <scope>NUCLEOTIDE SEQUENCE [LARGE SCALE GENOMIC DNA]</scope>
    <source>
        <strain evidence="6">Lab_2022b</strain>
    </source>
</reference>
<evidence type="ECO:0000313" key="7">
    <source>
        <dbReference type="Proteomes" id="UP001461498"/>
    </source>
</evidence>
<dbReference type="PANTHER" id="PTHR12782:SF5">
    <property type="entry name" value="PROSTAGLANDIN E SYNTHASE 2"/>
    <property type="match status" value="1"/>
</dbReference>
<dbReference type="InterPro" id="IPR036282">
    <property type="entry name" value="Glutathione-S-Trfase_C_sf"/>
</dbReference>
<dbReference type="AlphaFoldDB" id="A0AAW1CR80"/>
<comment type="similarity">
    <text evidence="2">Belongs to the GST superfamily.</text>
</comment>
<dbReference type="GO" id="GO:0050220">
    <property type="term" value="F:prostaglandin-E synthase activity"/>
    <property type="evidence" value="ECO:0007669"/>
    <property type="project" value="InterPro"/>
</dbReference>
<dbReference type="InterPro" id="IPR036249">
    <property type="entry name" value="Thioredoxin-like_sf"/>
</dbReference>
<evidence type="ECO:0000256" key="1">
    <source>
        <dbReference type="ARBA" id="ARBA00002549"/>
    </source>
</evidence>
<dbReference type="InterPro" id="IPR034334">
    <property type="entry name" value="PGES2"/>
</dbReference>
<dbReference type="SFLD" id="SFLDS00019">
    <property type="entry name" value="Glutathione_Transferase_(cytos"/>
    <property type="match status" value="1"/>
</dbReference>
<dbReference type="InterPro" id="IPR040079">
    <property type="entry name" value="Glutathione_S-Trfase"/>
</dbReference>
<keyword evidence="3" id="KW-0443">Lipid metabolism</keyword>
<dbReference type="SFLD" id="SFLDG01182">
    <property type="entry name" value="Prostaglandin_E_synthase_like"/>
    <property type="match status" value="1"/>
</dbReference>
<dbReference type="CDD" id="cd03197">
    <property type="entry name" value="GST_C_mPGES2"/>
    <property type="match status" value="1"/>
</dbReference>
<sequence length="397" mass="45878">MSFTLRSFRNPIFYKTSTLLSRFECRNVIKVQSKTFKKKALNEKPSSKWKIFGIASIVGIGFGAVYSYKNMKTHRLALLNSNVGKTSLILKEIPDFTVSRKVVYPNDASGLELILFQYPTCPFCCKVRAFLDFHGLSYNVIEVNPVLRQQLKWTDYKKVPILLIKVADGYLQLNDSSMIISALTSYFHDQEISLQEVAKFYPSISFYDDNGAVKNEILNRYFLMYQGVFPKDSTKESISEERKWRKWADDVLVHTLSPNVYRNKDEALQAFQWFSEVGHWKELFPAWEHFIVVYVGAFAMWVISKRLKKKYNLKDDVRQSLYDECSVWLRELNRKGTEFHGGSKPNLADLAVYGVLSSIEGCIAFSDLLQNTKLKHWYFNMKHLINNQAGSASVAIC</sequence>
<feature type="domain" description="Glutaredoxin" evidence="5">
    <location>
        <begin position="114"/>
        <end position="164"/>
    </location>
</feature>
<dbReference type="PROSITE" id="PS51354">
    <property type="entry name" value="GLUTAREDOXIN_2"/>
    <property type="match status" value="1"/>
</dbReference>
<proteinExistence type="inferred from homology"/>
<dbReference type="SUPFAM" id="SSF52833">
    <property type="entry name" value="Thioredoxin-like"/>
    <property type="match status" value="1"/>
</dbReference>
<dbReference type="Gene3D" id="3.40.30.10">
    <property type="entry name" value="Glutaredoxin"/>
    <property type="match status" value="1"/>
</dbReference>
<dbReference type="Pfam" id="PF00462">
    <property type="entry name" value="Glutaredoxin"/>
    <property type="match status" value="1"/>
</dbReference>
<evidence type="ECO:0000256" key="2">
    <source>
        <dbReference type="ARBA" id="ARBA00007409"/>
    </source>
</evidence>
<dbReference type="SUPFAM" id="SSF47616">
    <property type="entry name" value="GST C-terminal domain-like"/>
    <property type="match status" value="1"/>
</dbReference>
<dbReference type="GO" id="GO:0005739">
    <property type="term" value="C:mitochondrion"/>
    <property type="evidence" value="ECO:0007669"/>
    <property type="project" value="TreeGrafter"/>
</dbReference>
<dbReference type="PANTHER" id="PTHR12782">
    <property type="entry name" value="MICROSOMAL PROSTAGLANDIN E SYNTHASE-2"/>
    <property type="match status" value="1"/>
</dbReference>
<keyword evidence="4" id="KW-1133">Transmembrane helix</keyword>
<dbReference type="InterPro" id="IPR034335">
    <property type="entry name" value="PGES2_C"/>
</dbReference>
<organism evidence="6 7">
    <name type="scientific">Rhynocoris fuscipes</name>
    <dbReference type="NCBI Taxonomy" id="488301"/>
    <lineage>
        <taxon>Eukaryota</taxon>
        <taxon>Metazoa</taxon>
        <taxon>Ecdysozoa</taxon>
        <taxon>Arthropoda</taxon>
        <taxon>Hexapoda</taxon>
        <taxon>Insecta</taxon>
        <taxon>Pterygota</taxon>
        <taxon>Neoptera</taxon>
        <taxon>Paraneoptera</taxon>
        <taxon>Hemiptera</taxon>
        <taxon>Heteroptera</taxon>
        <taxon>Panheteroptera</taxon>
        <taxon>Cimicomorpha</taxon>
        <taxon>Reduviidae</taxon>
        <taxon>Harpactorinae</taxon>
        <taxon>Harpactorini</taxon>
        <taxon>Rhynocoris</taxon>
    </lineage>
</organism>
<evidence type="ECO:0000259" key="5">
    <source>
        <dbReference type="Pfam" id="PF00462"/>
    </source>
</evidence>
<dbReference type="Gene3D" id="1.20.1050.10">
    <property type="match status" value="1"/>
</dbReference>
<dbReference type="SFLD" id="SFLDG01203">
    <property type="entry name" value="Prostaglandin_E_synthase_like1"/>
    <property type="match status" value="1"/>
</dbReference>
<dbReference type="GO" id="GO:0006629">
    <property type="term" value="P:lipid metabolic process"/>
    <property type="evidence" value="ECO:0007669"/>
    <property type="project" value="UniProtKB-KW"/>
</dbReference>
<protein>
    <recommendedName>
        <fullName evidence="5">Glutaredoxin domain-containing protein</fullName>
    </recommendedName>
</protein>
<feature type="transmembrane region" description="Helical" evidence="4">
    <location>
        <begin position="49"/>
        <end position="68"/>
    </location>
</feature>
<dbReference type="PROSITE" id="PS00195">
    <property type="entry name" value="GLUTAREDOXIN_1"/>
    <property type="match status" value="1"/>
</dbReference>
<name>A0AAW1CR80_9HEMI</name>
<evidence type="ECO:0000256" key="4">
    <source>
        <dbReference type="SAM" id="Phobius"/>
    </source>
</evidence>
<comment type="function">
    <text evidence="1">Has a glutathione-disulfide oxidoreductase activity in the presence of NADPH and glutathione reductase. Reduces low molecular weight disulfides and proteins.</text>
</comment>
<dbReference type="Proteomes" id="UP001461498">
    <property type="component" value="Unassembled WGS sequence"/>
</dbReference>
<keyword evidence="7" id="KW-1185">Reference proteome</keyword>
<dbReference type="EMBL" id="JAPXFL010000010">
    <property type="protein sequence ID" value="KAK9500921.1"/>
    <property type="molecule type" value="Genomic_DNA"/>
</dbReference>
<gene>
    <name evidence="6" type="ORF">O3M35_002084</name>
</gene>
<comment type="caution">
    <text evidence="6">The sequence shown here is derived from an EMBL/GenBank/DDBJ whole genome shotgun (WGS) entry which is preliminary data.</text>
</comment>
<dbReference type="InterPro" id="IPR002109">
    <property type="entry name" value="Glutaredoxin"/>
</dbReference>
<evidence type="ECO:0000313" key="6">
    <source>
        <dbReference type="EMBL" id="KAK9500921.1"/>
    </source>
</evidence>
<keyword evidence="4" id="KW-0812">Transmembrane</keyword>
<evidence type="ECO:0000256" key="3">
    <source>
        <dbReference type="ARBA" id="ARBA00023098"/>
    </source>
</evidence>
<keyword evidence="4" id="KW-0472">Membrane</keyword>
<dbReference type="InterPro" id="IPR011767">
    <property type="entry name" value="GLR_AS"/>
</dbReference>
<dbReference type="Gene3D" id="6.20.200.30">
    <property type="match status" value="1"/>
</dbReference>